<organism evidence="11 12">
    <name type="scientific">Tinamus guttatus</name>
    <name type="common">White-throated tinamou</name>
    <dbReference type="NCBI Taxonomy" id="94827"/>
    <lineage>
        <taxon>Eukaryota</taxon>
        <taxon>Metazoa</taxon>
        <taxon>Chordata</taxon>
        <taxon>Craniata</taxon>
        <taxon>Vertebrata</taxon>
        <taxon>Euteleostomi</taxon>
        <taxon>Archelosauria</taxon>
        <taxon>Archosauria</taxon>
        <taxon>Dinosauria</taxon>
        <taxon>Saurischia</taxon>
        <taxon>Theropoda</taxon>
        <taxon>Coelurosauria</taxon>
        <taxon>Aves</taxon>
        <taxon>Palaeognathae</taxon>
        <taxon>Tinamiformes</taxon>
        <taxon>Tinamidae</taxon>
        <taxon>Tinamus</taxon>
    </lineage>
</organism>
<name>A0A099ZH34_TINGU</name>
<evidence type="ECO:0000256" key="2">
    <source>
        <dbReference type="ARBA" id="ARBA00005479"/>
    </source>
</evidence>
<sequence length="213" mass="24251">QVTSWLKKFFGDAPILQYEANAQTIDILYELVENNEACERDAELLIDDMNHMAASYQEEAKYLEALLTKHLGFSITSLSQEGTSYLNELVNTALTLEIKDTSLSSFVTAVNDMTWELCETESENRELECELTTIKKKLTAALVLEKQLQEDLKKTEEDLEIEEAQTKSRSQNLNFLQNKSEDFKTRIKTAEEQLAAIGLDQSLMHQSLVDLSE</sequence>
<dbReference type="GO" id="GO:0005819">
    <property type="term" value="C:spindle"/>
    <property type="evidence" value="ECO:0007669"/>
    <property type="project" value="UniProtKB-SubCell"/>
</dbReference>
<evidence type="ECO:0000256" key="10">
    <source>
        <dbReference type="SAM" id="Coils"/>
    </source>
</evidence>
<comment type="similarity">
    <text evidence="2">Belongs to the HAUS1 family.</text>
</comment>
<dbReference type="STRING" id="94827.A0A099ZH34"/>
<dbReference type="PANTHER" id="PTHR31570">
    <property type="entry name" value="HAUS AUGMIN-LIKE COMPLEX SUBUNIT 1"/>
    <property type="match status" value="1"/>
</dbReference>
<evidence type="ECO:0000256" key="7">
    <source>
        <dbReference type="ARBA" id="ARBA00023054"/>
    </source>
</evidence>
<keyword evidence="12" id="KW-1185">Reference proteome</keyword>
<keyword evidence="4" id="KW-0132">Cell division</keyword>
<dbReference type="AlphaFoldDB" id="A0A099ZH34"/>
<dbReference type="PRINTS" id="PR02087">
    <property type="entry name" value="HAUSAUGMINL1"/>
</dbReference>
<evidence type="ECO:0000256" key="3">
    <source>
        <dbReference type="ARBA" id="ARBA00022490"/>
    </source>
</evidence>
<dbReference type="GO" id="GO:0051301">
    <property type="term" value="P:cell division"/>
    <property type="evidence" value="ECO:0007669"/>
    <property type="project" value="UniProtKB-KW"/>
</dbReference>
<evidence type="ECO:0000256" key="4">
    <source>
        <dbReference type="ARBA" id="ARBA00022618"/>
    </source>
</evidence>
<dbReference type="PANTHER" id="PTHR31570:SF1">
    <property type="entry name" value="HAUS AUGMIN-LIKE COMPLEX SUBUNIT 1"/>
    <property type="match status" value="1"/>
</dbReference>
<feature type="coiled-coil region" evidence="10">
    <location>
        <begin position="138"/>
        <end position="193"/>
    </location>
</feature>
<comment type="subcellular location">
    <subcellularLocation>
        <location evidence="1">Cytoplasm</location>
        <location evidence="1">Cytoskeleton</location>
        <location evidence="1">Spindle</location>
    </subcellularLocation>
</comment>
<proteinExistence type="inferred from homology"/>
<accession>A0A099ZH34</accession>
<keyword evidence="8" id="KW-0206">Cytoskeleton</keyword>
<evidence type="ECO:0000256" key="8">
    <source>
        <dbReference type="ARBA" id="ARBA00023212"/>
    </source>
</evidence>
<feature type="non-terminal residue" evidence="11">
    <location>
        <position position="213"/>
    </location>
</feature>
<dbReference type="GO" id="GO:0051225">
    <property type="term" value="P:spindle assembly"/>
    <property type="evidence" value="ECO:0007669"/>
    <property type="project" value="InterPro"/>
</dbReference>
<dbReference type="InterPro" id="IPR026243">
    <property type="entry name" value="HAUS1"/>
</dbReference>
<dbReference type="GO" id="GO:0070652">
    <property type="term" value="C:HAUS complex"/>
    <property type="evidence" value="ECO:0007669"/>
    <property type="project" value="InterPro"/>
</dbReference>
<evidence type="ECO:0000256" key="9">
    <source>
        <dbReference type="ARBA" id="ARBA00023306"/>
    </source>
</evidence>
<feature type="non-terminal residue" evidence="11">
    <location>
        <position position="1"/>
    </location>
</feature>
<dbReference type="Pfam" id="PF25762">
    <property type="entry name" value="HAUS1"/>
    <property type="match status" value="1"/>
</dbReference>
<keyword evidence="5" id="KW-0493">Microtubule</keyword>
<keyword evidence="3" id="KW-0963">Cytoplasm</keyword>
<dbReference type="EMBL" id="KL892788">
    <property type="protein sequence ID" value="KGL80120.1"/>
    <property type="molecule type" value="Genomic_DNA"/>
</dbReference>
<dbReference type="GO" id="GO:0005874">
    <property type="term" value="C:microtubule"/>
    <property type="evidence" value="ECO:0007669"/>
    <property type="project" value="UniProtKB-KW"/>
</dbReference>
<keyword evidence="6" id="KW-0498">Mitosis</keyword>
<evidence type="ECO:0000313" key="11">
    <source>
        <dbReference type="EMBL" id="KGL80120.1"/>
    </source>
</evidence>
<protein>
    <submittedName>
        <fullName evidence="11">HAUS augmin-like complex subunit 1</fullName>
    </submittedName>
</protein>
<evidence type="ECO:0000256" key="6">
    <source>
        <dbReference type="ARBA" id="ARBA00022776"/>
    </source>
</evidence>
<dbReference type="GO" id="GO:0005829">
    <property type="term" value="C:cytosol"/>
    <property type="evidence" value="ECO:0007669"/>
    <property type="project" value="TreeGrafter"/>
</dbReference>
<evidence type="ECO:0000256" key="5">
    <source>
        <dbReference type="ARBA" id="ARBA00022701"/>
    </source>
</evidence>
<evidence type="ECO:0000313" key="12">
    <source>
        <dbReference type="Proteomes" id="UP000053641"/>
    </source>
</evidence>
<evidence type="ECO:0000256" key="1">
    <source>
        <dbReference type="ARBA" id="ARBA00004186"/>
    </source>
</evidence>
<keyword evidence="7 10" id="KW-0175">Coiled coil</keyword>
<dbReference type="Proteomes" id="UP000053641">
    <property type="component" value="Unassembled WGS sequence"/>
</dbReference>
<dbReference type="GO" id="GO:0007098">
    <property type="term" value="P:centrosome cycle"/>
    <property type="evidence" value="ECO:0007669"/>
    <property type="project" value="TreeGrafter"/>
</dbReference>
<reference evidence="11 12" key="1">
    <citation type="submission" date="2014-06" db="EMBL/GenBank/DDBJ databases">
        <title>Genome evolution of avian class.</title>
        <authorList>
            <person name="Zhang G."/>
            <person name="Li C."/>
        </authorList>
    </citation>
    <scope>NUCLEOTIDE SEQUENCE [LARGE SCALE GENOMIC DNA]</scope>
    <source>
        <strain evidence="11">BGI_N309</strain>
    </source>
</reference>
<gene>
    <name evidence="11" type="ORF">N309_04007</name>
</gene>
<keyword evidence="9" id="KW-0131">Cell cycle</keyword>